<dbReference type="Proteomes" id="UP000045285">
    <property type="component" value="Unassembled WGS sequence"/>
</dbReference>
<dbReference type="EMBL" id="CCMZ01000015">
    <property type="protein sequence ID" value="CDX16632.1"/>
    <property type="molecule type" value="Genomic_DNA"/>
</dbReference>
<dbReference type="AlphaFoldDB" id="A0A090DRE3"/>
<evidence type="ECO:0000313" key="1">
    <source>
        <dbReference type="EMBL" id="CDX16632.1"/>
    </source>
</evidence>
<proteinExistence type="predicted"/>
<dbReference type="STRING" id="69974.MPLDJ20_20808"/>
<keyword evidence="2" id="KW-1185">Reference proteome</keyword>
<sequence>MARHGIPASAPADSIKARARLVPGDLVTRLRLCHYPPVAVPNLSRGQCHAGVAELSIKSCDLFWVFCPKI</sequence>
<organism evidence="1 2">
    <name type="scientific">Mesorhizobium plurifarium</name>
    <dbReference type="NCBI Taxonomy" id="69974"/>
    <lineage>
        <taxon>Bacteria</taxon>
        <taxon>Pseudomonadati</taxon>
        <taxon>Pseudomonadota</taxon>
        <taxon>Alphaproteobacteria</taxon>
        <taxon>Hyphomicrobiales</taxon>
        <taxon>Phyllobacteriaceae</taxon>
        <taxon>Mesorhizobium</taxon>
    </lineage>
</organism>
<protein>
    <submittedName>
        <fullName evidence="1">Uncharacterized protein</fullName>
    </submittedName>
</protein>
<name>A0A090DRE3_MESPL</name>
<evidence type="ECO:0000313" key="2">
    <source>
        <dbReference type="Proteomes" id="UP000045285"/>
    </source>
</evidence>
<reference evidence="2" key="1">
    <citation type="submission" date="2014-08" db="EMBL/GenBank/DDBJ databases">
        <authorList>
            <person name="Moulin L."/>
        </authorList>
    </citation>
    <scope>NUCLEOTIDE SEQUENCE [LARGE SCALE GENOMIC DNA]</scope>
</reference>
<gene>
    <name evidence="1" type="ORF">MPL3356_220148</name>
</gene>
<accession>A0A090DRE3</accession>